<keyword evidence="2 4" id="KW-0732">Signal</keyword>
<evidence type="ECO:0000313" key="6">
    <source>
        <dbReference type="Proteomes" id="UP000060487"/>
    </source>
</evidence>
<reference evidence="5 6" key="1">
    <citation type="submission" date="2015-11" db="EMBL/GenBank/DDBJ databases">
        <authorList>
            <person name="Lin W."/>
        </authorList>
    </citation>
    <scope>NUCLEOTIDE SEQUENCE [LARGE SCALE GENOMIC DNA]</scope>
    <source>
        <strain evidence="5 6">HCH-1</strain>
    </source>
</reference>
<proteinExistence type="inferred from homology"/>
<dbReference type="EMBL" id="LNQR01000038">
    <property type="protein sequence ID" value="KWT89586.1"/>
    <property type="molecule type" value="Genomic_DNA"/>
</dbReference>
<dbReference type="SMART" id="SM00935">
    <property type="entry name" value="OmpH"/>
    <property type="match status" value="1"/>
</dbReference>
<accession>A0ABR5SGE9</accession>
<dbReference type="RefSeq" id="WP_236861560.1">
    <property type="nucleotide sequence ID" value="NZ_LNQR01000038.1"/>
</dbReference>
<comment type="similarity">
    <text evidence="1">Belongs to the Skp family.</text>
</comment>
<evidence type="ECO:0000256" key="1">
    <source>
        <dbReference type="ARBA" id="ARBA00009091"/>
    </source>
</evidence>
<protein>
    <submittedName>
        <fullName evidence="5">OmpH-like outer membrane protein</fullName>
    </submittedName>
</protein>
<organism evidence="5 6">
    <name type="scientific">Candidatus Magnetominusculus xianensis</name>
    <dbReference type="NCBI Taxonomy" id="1748249"/>
    <lineage>
        <taxon>Bacteria</taxon>
        <taxon>Pseudomonadati</taxon>
        <taxon>Nitrospirota</taxon>
        <taxon>Nitrospiria</taxon>
        <taxon>Nitrospirales</taxon>
        <taxon>Nitrospiraceae</taxon>
        <taxon>Candidatus Magnetominusculus</taxon>
    </lineage>
</organism>
<evidence type="ECO:0000256" key="3">
    <source>
        <dbReference type="SAM" id="Coils"/>
    </source>
</evidence>
<evidence type="ECO:0000256" key="2">
    <source>
        <dbReference type="ARBA" id="ARBA00022729"/>
    </source>
</evidence>
<dbReference type="PANTHER" id="PTHR35089">
    <property type="entry name" value="CHAPERONE PROTEIN SKP"/>
    <property type="match status" value="1"/>
</dbReference>
<keyword evidence="6" id="KW-1185">Reference proteome</keyword>
<dbReference type="Proteomes" id="UP000060487">
    <property type="component" value="Unassembled WGS sequence"/>
</dbReference>
<dbReference type="Gene3D" id="3.30.910.20">
    <property type="entry name" value="Skp domain"/>
    <property type="match status" value="1"/>
</dbReference>
<dbReference type="InterPro" id="IPR005632">
    <property type="entry name" value="Chaperone_Skp"/>
</dbReference>
<dbReference type="Pfam" id="PF03938">
    <property type="entry name" value="OmpH"/>
    <property type="match status" value="1"/>
</dbReference>
<feature type="chain" id="PRO_5047211096" evidence="4">
    <location>
        <begin position="24"/>
        <end position="173"/>
    </location>
</feature>
<feature type="coiled-coil region" evidence="3">
    <location>
        <begin position="48"/>
        <end position="119"/>
    </location>
</feature>
<dbReference type="InterPro" id="IPR024930">
    <property type="entry name" value="Skp_dom_sf"/>
</dbReference>
<gene>
    <name evidence="5" type="ORF">ASN18_1216</name>
</gene>
<evidence type="ECO:0000256" key="4">
    <source>
        <dbReference type="SAM" id="SignalP"/>
    </source>
</evidence>
<name>A0ABR5SGE9_9BACT</name>
<keyword evidence="3" id="KW-0175">Coiled coil</keyword>
<sequence>MKKVSMVLVLVVVLLFAATAAKAQQNVKIGFVDIQKVINESEPGKRAKDALESYIKTHQTKIEEKEKAIDSMKADLDKKGSALSEEAKKKKQDEMQTMVRDIKRMAAEAQDEVRKKETDLTKDVFTDIRTIIRQIGKDDGYTAILESGAVLYSTDNVDITDKIVKKLNDLKKK</sequence>
<dbReference type="PANTHER" id="PTHR35089:SF1">
    <property type="entry name" value="CHAPERONE PROTEIN SKP"/>
    <property type="match status" value="1"/>
</dbReference>
<evidence type="ECO:0000313" key="5">
    <source>
        <dbReference type="EMBL" id="KWT89586.1"/>
    </source>
</evidence>
<feature type="signal peptide" evidence="4">
    <location>
        <begin position="1"/>
        <end position="23"/>
    </location>
</feature>
<dbReference type="SUPFAM" id="SSF111384">
    <property type="entry name" value="OmpH-like"/>
    <property type="match status" value="1"/>
</dbReference>
<comment type="caution">
    <text evidence="5">The sequence shown here is derived from an EMBL/GenBank/DDBJ whole genome shotgun (WGS) entry which is preliminary data.</text>
</comment>